<name>A0A813I613_POLGL</name>
<feature type="non-terminal residue" evidence="2">
    <location>
        <position position="1"/>
    </location>
</feature>
<dbReference type="AlphaFoldDB" id="A0A813I613"/>
<protein>
    <submittedName>
        <fullName evidence="2">Uncharacterized protein</fullName>
    </submittedName>
</protein>
<evidence type="ECO:0000313" key="2">
    <source>
        <dbReference type="EMBL" id="CAE8645179.1"/>
    </source>
</evidence>
<feature type="region of interest" description="Disordered" evidence="1">
    <location>
        <begin position="35"/>
        <end position="175"/>
    </location>
</feature>
<accession>A0A813I613</accession>
<dbReference type="EMBL" id="CAJNNW010003229">
    <property type="protein sequence ID" value="CAE8645179.1"/>
    <property type="molecule type" value="Genomic_DNA"/>
</dbReference>
<evidence type="ECO:0000256" key="1">
    <source>
        <dbReference type="SAM" id="MobiDB-lite"/>
    </source>
</evidence>
<evidence type="ECO:0000313" key="3">
    <source>
        <dbReference type="Proteomes" id="UP000626109"/>
    </source>
</evidence>
<gene>
    <name evidence="2" type="ORF">PGLA2088_LOCUS3688</name>
</gene>
<dbReference type="Proteomes" id="UP000626109">
    <property type="component" value="Unassembled WGS sequence"/>
</dbReference>
<organism evidence="2 3">
    <name type="scientific">Polarella glacialis</name>
    <name type="common">Dinoflagellate</name>
    <dbReference type="NCBI Taxonomy" id="89957"/>
    <lineage>
        <taxon>Eukaryota</taxon>
        <taxon>Sar</taxon>
        <taxon>Alveolata</taxon>
        <taxon>Dinophyceae</taxon>
        <taxon>Suessiales</taxon>
        <taxon>Suessiaceae</taxon>
        <taxon>Polarella</taxon>
    </lineage>
</organism>
<reference evidence="2" key="1">
    <citation type="submission" date="2021-02" db="EMBL/GenBank/DDBJ databases">
        <authorList>
            <person name="Dougan E. K."/>
            <person name="Rhodes N."/>
            <person name="Thang M."/>
            <person name="Chan C."/>
        </authorList>
    </citation>
    <scope>NUCLEOTIDE SEQUENCE</scope>
</reference>
<comment type="caution">
    <text evidence="2">The sequence shown here is derived from an EMBL/GenBank/DDBJ whole genome shotgun (WGS) entry which is preliminary data.</text>
</comment>
<feature type="compositionally biased region" description="Low complexity" evidence="1">
    <location>
        <begin position="79"/>
        <end position="88"/>
    </location>
</feature>
<proteinExistence type="predicted"/>
<sequence length="175" mass="18752">AEKRRQQSGIIPPMEMSAPPVMQRMIHRHVHHHVHYHGNAEDADGMPPYVQYEGPSSTLPMPIGRETLAPLTGYPPGPAKAKSSSPPRSRSPPKKGSMGGKSRSAADLRHKKLRPVAGPAGPALRVAKSAAGPTDLDGTNRHSGSKQRKLPMLASGAMNDMETPRGSRTRVRSVA</sequence>